<name>A0ABY7RRG4_9DEIN</name>
<evidence type="ECO:0000313" key="1">
    <source>
        <dbReference type="EMBL" id="WCM40281.1"/>
    </source>
</evidence>
<accession>A0ABY7RRG4</accession>
<keyword evidence="2" id="KW-1185">Reference proteome</keyword>
<reference evidence="1 2" key="1">
    <citation type="submission" date="2019-12" db="EMBL/GenBank/DDBJ databases">
        <authorList>
            <person name="An T."/>
        </authorList>
    </citation>
    <scope>NUCLEOTIDE SEQUENCE [LARGE SCALE GENOMIC DNA]</scope>
    <source>
        <strain evidence="1 2">JCM 19900</strain>
    </source>
</reference>
<proteinExistence type="predicted"/>
<dbReference type="RefSeq" id="WP_157626424.1">
    <property type="nucleotide sequence ID" value="NZ_CP046617.1"/>
</dbReference>
<dbReference type="EMBL" id="CP046617">
    <property type="protein sequence ID" value="WCM40281.1"/>
    <property type="molecule type" value="Genomic_DNA"/>
</dbReference>
<protein>
    <submittedName>
        <fullName evidence="1">Uncharacterized protein</fullName>
    </submittedName>
</protein>
<dbReference type="Proteomes" id="UP001317488">
    <property type="component" value="Chromosome"/>
</dbReference>
<gene>
    <name evidence="1" type="ORF">GO600_09370</name>
</gene>
<sequence>MILENPSFDEAFARATEHHVRGVAVYVVHPEDLKTLKRAFGRPIDLRDLEEL</sequence>
<evidence type="ECO:0000313" key="2">
    <source>
        <dbReference type="Proteomes" id="UP001317488"/>
    </source>
</evidence>
<organism evidence="1 2">
    <name type="scientific">Thermus antranikianii</name>
    <dbReference type="NCBI Taxonomy" id="88190"/>
    <lineage>
        <taxon>Bacteria</taxon>
        <taxon>Thermotogati</taxon>
        <taxon>Deinococcota</taxon>
        <taxon>Deinococci</taxon>
        <taxon>Thermales</taxon>
        <taxon>Thermaceae</taxon>
        <taxon>Thermus</taxon>
    </lineage>
</organism>